<keyword evidence="10" id="KW-0732">Signal</keyword>
<keyword evidence="13" id="KW-0675">Receptor</keyword>
<evidence type="ECO:0000313" key="13">
    <source>
        <dbReference type="EMBL" id="HIX85230.1"/>
    </source>
</evidence>
<dbReference type="Pfam" id="PF13715">
    <property type="entry name" value="CarbopepD_reg_2"/>
    <property type="match status" value="1"/>
</dbReference>
<dbReference type="InterPro" id="IPR008969">
    <property type="entry name" value="CarboxyPept-like_regulatory"/>
</dbReference>
<dbReference type="GO" id="GO:0009279">
    <property type="term" value="C:cell outer membrane"/>
    <property type="evidence" value="ECO:0007669"/>
    <property type="project" value="UniProtKB-SubCell"/>
</dbReference>
<evidence type="ECO:0000256" key="9">
    <source>
        <dbReference type="RuleBase" id="RU003357"/>
    </source>
</evidence>
<dbReference type="EMBL" id="DXEN01000008">
    <property type="protein sequence ID" value="HIX85230.1"/>
    <property type="molecule type" value="Genomic_DNA"/>
</dbReference>
<dbReference type="NCBIfam" id="TIGR04056">
    <property type="entry name" value="OMP_RagA_SusC"/>
    <property type="match status" value="1"/>
</dbReference>
<dbReference type="Proteomes" id="UP000823847">
    <property type="component" value="Unassembled WGS sequence"/>
</dbReference>
<evidence type="ECO:0000256" key="10">
    <source>
        <dbReference type="SAM" id="SignalP"/>
    </source>
</evidence>
<feature type="chain" id="PRO_5039480840" evidence="10">
    <location>
        <begin position="32"/>
        <end position="1047"/>
    </location>
</feature>
<gene>
    <name evidence="13" type="ORF">H9848_01275</name>
</gene>
<dbReference type="InterPro" id="IPR039426">
    <property type="entry name" value="TonB-dep_rcpt-like"/>
</dbReference>
<dbReference type="SUPFAM" id="SSF49464">
    <property type="entry name" value="Carboxypeptidase regulatory domain-like"/>
    <property type="match status" value="1"/>
</dbReference>
<evidence type="ECO:0000256" key="3">
    <source>
        <dbReference type="ARBA" id="ARBA00022452"/>
    </source>
</evidence>
<dbReference type="AlphaFoldDB" id="A0A9D1XPT3"/>
<evidence type="ECO:0000259" key="11">
    <source>
        <dbReference type="Pfam" id="PF00593"/>
    </source>
</evidence>
<evidence type="ECO:0000256" key="8">
    <source>
        <dbReference type="PROSITE-ProRule" id="PRU01360"/>
    </source>
</evidence>
<dbReference type="InterPro" id="IPR037066">
    <property type="entry name" value="Plug_dom_sf"/>
</dbReference>
<evidence type="ECO:0000256" key="4">
    <source>
        <dbReference type="ARBA" id="ARBA00022692"/>
    </source>
</evidence>
<dbReference type="Gene3D" id="2.40.170.20">
    <property type="entry name" value="TonB-dependent receptor, beta-barrel domain"/>
    <property type="match status" value="1"/>
</dbReference>
<feature type="domain" description="TonB-dependent receptor-like beta-barrel" evidence="11">
    <location>
        <begin position="447"/>
        <end position="1000"/>
    </location>
</feature>
<evidence type="ECO:0000256" key="2">
    <source>
        <dbReference type="ARBA" id="ARBA00022448"/>
    </source>
</evidence>
<evidence type="ECO:0000256" key="5">
    <source>
        <dbReference type="ARBA" id="ARBA00023077"/>
    </source>
</evidence>
<reference evidence="13" key="2">
    <citation type="submission" date="2021-04" db="EMBL/GenBank/DDBJ databases">
        <authorList>
            <person name="Gilroy R."/>
        </authorList>
    </citation>
    <scope>NUCLEOTIDE SEQUENCE</scope>
    <source>
        <strain evidence="13">ChiHecec2B26-12326</strain>
    </source>
</reference>
<reference evidence="13" key="1">
    <citation type="journal article" date="2021" name="PeerJ">
        <title>Extensive microbial diversity within the chicken gut microbiome revealed by metagenomics and culture.</title>
        <authorList>
            <person name="Gilroy R."/>
            <person name="Ravi A."/>
            <person name="Getino M."/>
            <person name="Pursley I."/>
            <person name="Horton D.L."/>
            <person name="Alikhan N.F."/>
            <person name="Baker D."/>
            <person name="Gharbi K."/>
            <person name="Hall N."/>
            <person name="Watson M."/>
            <person name="Adriaenssens E.M."/>
            <person name="Foster-Nyarko E."/>
            <person name="Jarju S."/>
            <person name="Secka A."/>
            <person name="Antonio M."/>
            <person name="Oren A."/>
            <person name="Chaudhuri R.R."/>
            <person name="La Ragione R."/>
            <person name="Hildebrand F."/>
            <person name="Pallen M.J."/>
        </authorList>
    </citation>
    <scope>NUCLEOTIDE SEQUENCE</scope>
    <source>
        <strain evidence="13">ChiHecec2B26-12326</strain>
    </source>
</reference>
<organism evidence="13 14">
    <name type="scientific">Candidatus Parabacteroides intestinigallinarum</name>
    <dbReference type="NCBI Taxonomy" id="2838722"/>
    <lineage>
        <taxon>Bacteria</taxon>
        <taxon>Pseudomonadati</taxon>
        <taxon>Bacteroidota</taxon>
        <taxon>Bacteroidia</taxon>
        <taxon>Bacteroidales</taxon>
        <taxon>Tannerellaceae</taxon>
        <taxon>Parabacteroides</taxon>
    </lineage>
</organism>
<dbReference type="Pfam" id="PF00593">
    <property type="entry name" value="TonB_dep_Rec_b-barrel"/>
    <property type="match status" value="1"/>
</dbReference>
<dbReference type="InterPro" id="IPR023997">
    <property type="entry name" value="TonB-dep_OMP_SusC/RagA_CS"/>
</dbReference>
<accession>A0A9D1XPT3</accession>
<keyword evidence="5 9" id="KW-0798">TonB box</keyword>
<dbReference type="InterPro" id="IPR000531">
    <property type="entry name" value="Beta-barrel_TonB"/>
</dbReference>
<evidence type="ECO:0000313" key="14">
    <source>
        <dbReference type="Proteomes" id="UP000823847"/>
    </source>
</evidence>
<dbReference type="FunFam" id="2.170.130.10:FF:000008">
    <property type="entry name" value="SusC/RagA family TonB-linked outer membrane protein"/>
    <property type="match status" value="1"/>
</dbReference>
<keyword evidence="7 8" id="KW-0998">Cell outer membrane</keyword>
<protein>
    <submittedName>
        <fullName evidence="13">TonB-dependent receptor</fullName>
    </submittedName>
</protein>
<evidence type="ECO:0000256" key="6">
    <source>
        <dbReference type="ARBA" id="ARBA00023136"/>
    </source>
</evidence>
<dbReference type="InterPro" id="IPR012910">
    <property type="entry name" value="Plug_dom"/>
</dbReference>
<proteinExistence type="inferred from homology"/>
<dbReference type="PROSITE" id="PS52016">
    <property type="entry name" value="TONB_DEPENDENT_REC_3"/>
    <property type="match status" value="1"/>
</dbReference>
<comment type="caution">
    <text evidence="13">The sequence shown here is derived from an EMBL/GenBank/DDBJ whole genome shotgun (WGS) entry which is preliminary data.</text>
</comment>
<keyword evidence="3 8" id="KW-1134">Transmembrane beta strand</keyword>
<keyword evidence="2 8" id="KW-0813">Transport</keyword>
<evidence type="ECO:0000256" key="1">
    <source>
        <dbReference type="ARBA" id="ARBA00004571"/>
    </source>
</evidence>
<dbReference type="Pfam" id="PF07715">
    <property type="entry name" value="Plug"/>
    <property type="match status" value="1"/>
</dbReference>
<sequence length="1047" mass="116074">MTKNESKLLAIPKIAKASALCLLFSAFSVNAATATTVTTKSVDEIQAVQQGKRVTGVVLDNAGIPIIGANIIVKGTTNGTVTDFDGNYTLEEVPADAVLVISYIGYLSQEIPVGNQTNIKVTLVEDTQALDEVVVVGYGTMRKSDVTGSIASTKGADILKGQSFSALDGLKGKASGVNIFSNSGQPGSNIRVLIRGVSTINSSTDPLYVVDGVVMEDFRLLNPNDIENIEVLKDASSAAIYGARGANGVIMVTTKRGKKDGDGVSVSYQGSVSVGTMARYMDTLTASEWQQAFMQGLANSNTYHGTNYSLNPADHFTDPRYFDANGNPIYDTDWQREATRAAVSHNHQLNIQQAGKNSSMGAFLNYTDQQGIMLNSYMKRINAKVAYDADPTKWLSTSVNVLVNHSWGNNVDHGDGGQNALRTMIEMPAWYPVRNTDGSWADDNTAVFQDVVKYAANGDQPAQYVRFNAEDGANPVHFLNEVQRMQYRTQIFGNLALTFHLAEGLDLKTQLGIDHHNNTNREYGPHDVHDFGKGDLGNAYQSNSSTLYWQEETYLTYQNVFNDLHRVNAMVGLSWQERRYDSFSARAKNFSDDFFGYHQLQAGTQRPEVSSDNDRWAMNSYFLRLAYTYNDRYSVTATGRYDGSSKFGENNKYAFFPSAGLAWVVSNEDFMQSQNTISTLKLHTSYGLMGNSEIGTYRSLATVAQGTTVIGGQTVSTAYLDKMANNDLKWEKTSQFDIGVNLGLFQDRLSFDVSYYRKYTTDLLYDRPLPYSTGYSSIMANIGEVSNKGMDLMISGTPVLNPEFTWSSTLNLNYNRNRVEKLGANDETIWNNWGTLKVGESLSSFSGYEFLGIEDSGDMIGRSKIATERTILGKGLPDWTGSFINNFSYKNFDLTLDMQFVWGVDVFQDFLHSTQSRFLTSGLSTILTDAWTPENPNTDVQMIFNRQYGDSYSDQNFNSSWLADGSYFRLNLVQLGYTFEPNVVEKIGLKGLRLYFNVNNAFMICSDDFKGYDPESSSKGTSTWGQNVMFFAYPKARTFTFGANVTF</sequence>
<evidence type="ECO:0000256" key="7">
    <source>
        <dbReference type="ARBA" id="ARBA00023237"/>
    </source>
</evidence>
<dbReference type="FunFam" id="2.60.40.1120:FF:000003">
    <property type="entry name" value="Outer membrane protein Omp121"/>
    <property type="match status" value="1"/>
</dbReference>
<keyword evidence="4 8" id="KW-0812">Transmembrane</keyword>
<dbReference type="SUPFAM" id="SSF56935">
    <property type="entry name" value="Porins"/>
    <property type="match status" value="1"/>
</dbReference>
<comment type="similarity">
    <text evidence="8 9">Belongs to the TonB-dependent receptor family.</text>
</comment>
<evidence type="ECO:0000259" key="12">
    <source>
        <dbReference type="Pfam" id="PF07715"/>
    </source>
</evidence>
<feature type="domain" description="TonB-dependent receptor plug" evidence="12">
    <location>
        <begin position="143"/>
        <end position="249"/>
    </location>
</feature>
<keyword evidence="6 8" id="KW-0472">Membrane</keyword>
<name>A0A9D1XPT3_9BACT</name>
<comment type="subcellular location">
    <subcellularLocation>
        <location evidence="1 8">Cell outer membrane</location>
        <topology evidence="1 8">Multi-pass membrane protein</topology>
    </subcellularLocation>
</comment>
<dbReference type="InterPro" id="IPR023996">
    <property type="entry name" value="TonB-dep_OMP_SusC/RagA"/>
</dbReference>
<dbReference type="InterPro" id="IPR036942">
    <property type="entry name" value="Beta-barrel_TonB_sf"/>
</dbReference>
<dbReference type="NCBIfam" id="TIGR04057">
    <property type="entry name" value="SusC_RagA_signa"/>
    <property type="match status" value="1"/>
</dbReference>
<dbReference type="Gene3D" id="2.170.130.10">
    <property type="entry name" value="TonB-dependent receptor, plug domain"/>
    <property type="match status" value="1"/>
</dbReference>
<feature type="signal peptide" evidence="10">
    <location>
        <begin position="1"/>
        <end position="31"/>
    </location>
</feature>
<dbReference type="Gene3D" id="2.60.40.1120">
    <property type="entry name" value="Carboxypeptidase-like, regulatory domain"/>
    <property type="match status" value="1"/>
</dbReference>